<dbReference type="OrthoDB" id="5496093at2"/>
<dbReference type="STRING" id="1908237.BEN47_03275"/>
<evidence type="ECO:0008006" key="4">
    <source>
        <dbReference type="Google" id="ProtNLM"/>
    </source>
</evidence>
<name>A0A1G1T0J0_9BACT</name>
<reference evidence="2 3" key="1">
    <citation type="submission" date="2016-08" db="EMBL/GenBank/DDBJ databases">
        <title>Hymenobacter coccineus sp. nov., Hymenobacter lapidarius sp. nov. and Hymenobacter glacialis sp. nov., isolated from Antarctic soil.</title>
        <authorList>
            <person name="Sedlacek I."/>
            <person name="Kralova S."/>
            <person name="Kyrova K."/>
            <person name="Maslanova I."/>
            <person name="Stankova E."/>
            <person name="Vrbovska V."/>
            <person name="Nemec M."/>
            <person name="Bartak M."/>
            <person name="Svec P."/>
            <person name="Busse H.-J."/>
            <person name="Pantucek R."/>
        </authorList>
    </citation>
    <scope>NUCLEOTIDE SEQUENCE [LARGE SCALE GENOMIC DNA]</scope>
    <source>
        <strain evidence="2 3">CCM 8643</strain>
    </source>
</reference>
<dbReference type="RefSeq" id="WP_070728945.1">
    <property type="nucleotide sequence ID" value="NZ_MDZB01000120.1"/>
</dbReference>
<evidence type="ECO:0000313" key="3">
    <source>
        <dbReference type="Proteomes" id="UP000176294"/>
    </source>
</evidence>
<accession>A0A1G1T0J0</accession>
<protein>
    <recommendedName>
        <fullName evidence="4">Septum formation inhibitor Maf</fullName>
    </recommendedName>
</protein>
<keyword evidence="1" id="KW-0732">Signal</keyword>
<feature type="chain" id="PRO_5009578650" description="Septum formation inhibitor Maf" evidence="1">
    <location>
        <begin position="27"/>
        <end position="319"/>
    </location>
</feature>
<proteinExistence type="predicted"/>
<feature type="signal peptide" evidence="1">
    <location>
        <begin position="1"/>
        <end position="26"/>
    </location>
</feature>
<evidence type="ECO:0000256" key="1">
    <source>
        <dbReference type="SAM" id="SignalP"/>
    </source>
</evidence>
<organism evidence="2 3">
    <name type="scientific">Hymenobacter lapidarius</name>
    <dbReference type="NCBI Taxonomy" id="1908237"/>
    <lineage>
        <taxon>Bacteria</taxon>
        <taxon>Pseudomonadati</taxon>
        <taxon>Bacteroidota</taxon>
        <taxon>Cytophagia</taxon>
        <taxon>Cytophagales</taxon>
        <taxon>Hymenobacteraceae</taxon>
        <taxon>Hymenobacter</taxon>
    </lineage>
</organism>
<dbReference type="Proteomes" id="UP000176294">
    <property type="component" value="Unassembled WGS sequence"/>
</dbReference>
<sequence>MRALPSLLLWVPTLLLIGAQCSSAPAETQAVQAAPLPPEFGQYWFQGKAELTSYDLTQARYGELHQGEAVLIFVTEDLSRNKQVKLDNPAAAGADRLPVLKLNFNKKFNTGVYPYSILTSTFTPLDLAADPHSPKVSMSMQEWCGHVFTQLNLGAKEYRVSQKSYFESEGDTETKMEVTLLEDELWNRIRLNPAGLPTGRIRLVPGAAYCRMQHLPLRPEAAAATLNTAMPGSNASGEAPFQAYTVAYADARQHTLSIRFEKSFPYRILGWEESHLDGFGPAPRLLTTRATRRRSIKLDYWRTHNNADAAWRDSLGLPR</sequence>
<dbReference type="EMBL" id="MDZB01000120">
    <property type="protein sequence ID" value="OGX84395.1"/>
    <property type="molecule type" value="Genomic_DNA"/>
</dbReference>
<comment type="caution">
    <text evidence="2">The sequence shown here is derived from an EMBL/GenBank/DDBJ whole genome shotgun (WGS) entry which is preliminary data.</text>
</comment>
<evidence type="ECO:0000313" key="2">
    <source>
        <dbReference type="EMBL" id="OGX84395.1"/>
    </source>
</evidence>
<keyword evidence="3" id="KW-1185">Reference proteome</keyword>
<dbReference type="AlphaFoldDB" id="A0A1G1T0J0"/>
<gene>
    <name evidence="2" type="ORF">BEN47_03275</name>
</gene>